<dbReference type="Gene3D" id="3.40.1710.10">
    <property type="entry name" value="abc type-2 transporter like domain"/>
    <property type="match status" value="1"/>
</dbReference>
<feature type="transmembrane region" description="Helical" evidence="5">
    <location>
        <begin position="631"/>
        <end position="650"/>
    </location>
</feature>
<reference evidence="7 8" key="1">
    <citation type="submission" date="2021-04" db="EMBL/GenBank/DDBJ databases">
        <title>Metabacillus sp. strain KIGAM252 whole genome sequence.</title>
        <authorList>
            <person name="Seo M.-J."/>
            <person name="Cho E.-S."/>
            <person name="Hwang C.Y."/>
            <person name="Yoon D.J."/>
        </authorList>
    </citation>
    <scope>NUCLEOTIDE SEQUENCE [LARGE SCALE GENOMIC DNA]</scope>
    <source>
        <strain evidence="7 8">KIGAM252</strain>
    </source>
</reference>
<evidence type="ECO:0000259" key="6">
    <source>
        <dbReference type="Pfam" id="PF12698"/>
    </source>
</evidence>
<dbReference type="NCBIfam" id="TIGR03061">
    <property type="entry name" value="pip_yhgE_Nterm"/>
    <property type="match status" value="1"/>
</dbReference>
<comment type="subcellular location">
    <subcellularLocation>
        <location evidence="1">Membrane</location>
        <topology evidence="1">Multi-pass membrane protein</topology>
    </subcellularLocation>
</comment>
<keyword evidence="8" id="KW-1185">Reference proteome</keyword>
<dbReference type="InterPro" id="IPR051328">
    <property type="entry name" value="T7SS_ABC-Transporter"/>
</dbReference>
<feature type="transmembrane region" description="Helical" evidence="5">
    <location>
        <begin position="698"/>
        <end position="721"/>
    </location>
</feature>
<dbReference type="EMBL" id="JAGVRK010000001">
    <property type="protein sequence ID" value="MBS2967662.1"/>
    <property type="molecule type" value="Genomic_DNA"/>
</dbReference>
<keyword evidence="3 5" id="KW-1133">Transmembrane helix</keyword>
<comment type="caution">
    <text evidence="7">The sequence shown here is derived from an EMBL/GenBank/DDBJ whole genome shotgun (WGS) entry which is preliminary data.</text>
</comment>
<evidence type="ECO:0000256" key="4">
    <source>
        <dbReference type="ARBA" id="ARBA00023136"/>
    </source>
</evidence>
<evidence type="ECO:0000256" key="2">
    <source>
        <dbReference type="ARBA" id="ARBA00022692"/>
    </source>
</evidence>
<keyword evidence="4 5" id="KW-0472">Membrane</keyword>
<dbReference type="RefSeq" id="WP_211556280.1">
    <property type="nucleotide sequence ID" value="NZ_JAGVRK010000001.1"/>
</dbReference>
<dbReference type="InterPro" id="IPR017500">
    <property type="entry name" value="Phage_infect_YhgE_N"/>
</dbReference>
<protein>
    <submittedName>
        <fullName evidence="7">YhgE/Pip domain-containing protein</fullName>
    </submittedName>
</protein>
<dbReference type="InterPro" id="IPR023908">
    <property type="entry name" value="xxxLxxG_rpt"/>
</dbReference>
<dbReference type="InterPro" id="IPR013525">
    <property type="entry name" value="ABC2_TM"/>
</dbReference>
<dbReference type="PANTHER" id="PTHR43077">
    <property type="entry name" value="TRANSPORT PERMEASE YVFS-RELATED"/>
    <property type="match status" value="1"/>
</dbReference>
<proteinExistence type="predicted"/>
<feature type="transmembrane region" description="Helical" evidence="5">
    <location>
        <begin position="756"/>
        <end position="774"/>
    </location>
</feature>
<dbReference type="NCBIfam" id="TIGR03057">
    <property type="entry name" value="xxxLxxG_by_4"/>
    <property type="match status" value="1"/>
</dbReference>
<feature type="transmembrane region" description="Helical" evidence="5">
    <location>
        <begin position="671"/>
        <end position="692"/>
    </location>
</feature>
<sequence>MGRFEGMKERLQNGNRKGMLVALIAVLLVPLVYAAVLLSSRSGPYDHLDNLPVAVVNKDKGAASGDEQINAGNDLVADLKKSSSLGWDFVSSEEAAAGLKDQSYYMVIEIPENFSEKVTTVLGENPEVPELRYIQNEGLSFTAAQITKGAAEKIREQLGDKITENYTSKLFAQLGEVSEGFTAGSDGSNQIYTGSEELQKGTGQILDSLTGKSADIAALADGSKKLEAGSKEMLDSLSAKQGSISELAAGTKQVNDGTGTLLESLTGKSGDIEKLADGSKQVKDGTGLLYQSLKQGSGKIDQLAAGSGDAAKGAGDLNVGAAQVLEGLKQSEAGSGQLKDGLAVLAPGSSAAAKGMSDLDAGAAQVSAGAKGLAQGLEAYLAKNPQLKTDREFLTLLETSKIVAGGTESITKNTKLLKEGTAQVAGGVKQASDGANALAAGMTKLKEGQARVSGGAAKLAAGSKAIANGNQALSSSWKELTSSVAKLNAGAAQVSNGNQSVNSGWKEMKSGVSELYGGTQKIYSGNTEVDAGWRTLTAGAGDLHTGLVKVSGGNETVKNGWSQLTDGVTKVDAGVLKLKEGSGQLADGLASGAEKTGSIKAGDDNISMFSSPVKLASETVNEYEFYRDSTAPYILSLALFAGILLLTFVTDFKKPAEASGIGWYAGKLGQMAIFAVIQALVLSIFTLVILQLQVENAFYFILFAVFVSLVFMIIIFALTAVAGTIGRFLAFILAVAQITTTGASLPVILLPEGVQAISGWLPFTYTIAGFKAVISLGDSNLLWGSVWVLIGFALVFGILSAVTIFLPGRAADENSELKA</sequence>
<dbReference type="PANTHER" id="PTHR43077:SF5">
    <property type="entry name" value="PHAGE INFECTION PROTEIN"/>
    <property type="match status" value="1"/>
</dbReference>
<name>A0ABS5LAA4_9BACI</name>
<dbReference type="InterPro" id="IPR017501">
    <property type="entry name" value="Phage_infect_YhgE_C"/>
</dbReference>
<evidence type="ECO:0000313" key="7">
    <source>
        <dbReference type="EMBL" id="MBS2967662.1"/>
    </source>
</evidence>
<organism evidence="7 8">
    <name type="scientific">Metabacillus flavus</name>
    <dbReference type="NCBI Taxonomy" id="2823519"/>
    <lineage>
        <taxon>Bacteria</taxon>
        <taxon>Bacillati</taxon>
        <taxon>Bacillota</taxon>
        <taxon>Bacilli</taxon>
        <taxon>Bacillales</taxon>
        <taxon>Bacillaceae</taxon>
        <taxon>Metabacillus</taxon>
    </lineage>
</organism>
<gene>
    <name evidence="7" type="ORF">J9317_02600</name>
</gene>
<evidence type="ECO:0000313" key="8">
    <source>
        <dbReference type="Proteomes" id="UP000682403"/>
    </source>
</evidence>
<accession>A0ABS5LAA4</accession>
<feature type="transmembrane region" description="Helical" evidence="5">
    <location>
        <begin position="781"/>
        <end position="806"/>
    </location>
</feature>
<evidence type="ECO:0000256" key="5">
    <source>
        <dbReference type="SAM" id="Phobius"/>
    </source>
</evidence>
<dbReference type="NCBIfam" id="TIGR03062">
    <property type="entry name" value="pip_yhgE_Cterm"/>
    <property type="match status" value="1"/>
</dbReference>
<evidence type="ECO:0000256" key="1">
    <source>
        <dbReference type="ARBA" id="ARBA00004141"/>
    </source>
</evidence>
<keyword evidence="2 5" id="KW-0812">Transmembrane</keyword>
<feature type="domain" description="ABC-2 type transporter transmembrane" evidence="6">
    <location>
        <begin position="23"/>
        <end position="163"/>
    </location>
</feature>
<dbReference type="Pfam" id="PF12698">
    <property type="entry name" value="ABC2_membrane_3"/>
    <property type="match status" value="1"/>
</dbReference>
<evidence type="ECO:0000256" key="3">
    <source>
        <dbReference type="ARBA" id="ARBA00022989"/>
    </source>
</evidence>
<dbReference type="Proteomes" id="UP000682403">
    <property type="component" value="Unassembled WGS sequence"/>
</dbReference>
<feature type="transmembrane region" description="Helical" evidence="5">
    <location>
        <begin position="728"/>
        <end position="750"/>
    </location>
</feature>